<organism evidence="1 2">
    <name type="scientific">Paraliobacillus ryukyuensis</name>
    <dbReference type="NCBI Taxonomy" id="200904"/>
    <lineage>
        <taxon>Bacteria</taxon>
        <taxon>Bacillati</taxon>
        <taxon>Bacillota</taxon>
        <taxon>Bacilli</taxon>
        <taxon>Bacillales</taxon>
        <taxon>Bacillaceae</taxon>
        <taxon>Paraliobacillus</taxon>
    </lineage>
</organism>
<keyword evidence="2" id="KW-1185">Reference proteome</keyword>
<dbReference type="Proteomes" id="UP000252254">
    <property type="component" value="Unassembled WGS sequence"/>
</dbReference>
<reference evidence="1 2" key="1">
    <citation type="submission" date="2018-06" db="EMBL/GenBank/DDBJ databases">
        <title>Genomic Encyclopedia of Type Strains, Phase IV (KMG-IV): sequencing the most valuable type-strain genomes for metagenomic binning, comparative biology and taxonomic classification.</title>
        <authorList>
            <person name="Goeker M."/>
        </authorList>
    </citation>
    <scope>NUCLEOTIDE SEQUENCE [LARGE SCALE GENOMIC DNA]</scope>
    <source>
        <strain evidence="1 2">DSM 15140</strain>
    </source>
</reference>
<comment type="caution">
    <text evidence="1">The sequence shown here is derived from an EMBL/GenBank/DDBJ whole genome shotgun (WGS) entry which is preliminary data.</text>
</comment>
<dbReference type="Gene3D" id="3.40.30.10">
    <property type="entry name" value="Glutaredoxin"/>
    <property type="match status" value="1"/>
</dbReference>
<evidence type="ECO:0008006" key="3">
    <source>
        <dbReference type="Google" id="ProtNLM"/>
    </source>
</evidence>
<dbReference type="CDD" id="cd02947">
    <property type="entry name" value="TRX_family"/>
    <property type="match status" value="1"/>
</dbReference>
<dbReference type="OrthoDB" id="5784238at2"/>
<dbReference type="STRING" id="200904.GCA_900168775_00910"/>
<evidence type="ECO:0000313" key="1">
    <source>
        <dbReference type="EMBL" id="RBO98068.1"/>
    </source>
</evidence>
<dbReference type="SUPFAM" id="SSF52833">
    <property type="entry name" value="Thioredoxin-like"/>
    <property type="match status" value="1"/>
</dbReference>
<gene>
    <name evidence="1" type="ORF">DES48_10689</name>
</gene>
<name>A0A366E9I0_9BACI</name>
<protein>
    <recommendedName>
        <fullName evidence="3">Thioredoxin</fullName>
    </recommendedName>
</protein>
<dbReference type="InterPro" id="IPR036249">
    <property type="entry name" value="Thioredoxin-like_sf"/>
</dbReference>
<dbReference type="AlphaFoldDB" id="A0A366E9I0"/>
<sequence>MVPIVKDNLPVADELGAMTFIHSPFCGTCHLARQILVKIEEEAGKNLFNEMNAALFPAFMQNKKIESVPCLFTISMNGEEQRIYSFEKMAQLSSALTHNG</sequence>
<proteinExistence type="predicted"/>
<dbReference type="RefSeq" id="WP_113868924.1">
    <property type="nucleotide sequence ID" value="NZ_BAABQN010000008.1"/>
</dbReference>
<dbReference type="EMBL" id="QNRI01000006">
    <property type="protein sequence ID" value="RBO98068.1"/>
    <property type="molecule type" value="Genomic_DNA"/>
</dbReference>
<accession>A0A366E9I0</accession>
<evidence type="ECO:0000313" key="2">
    <source>
        <dbReference type="Proteomes" id="UP000252254"/>
    </source>
</evidence>